<dbReference type="RefSeq" id="WP_123226534.1">
    <property type="nucleotide sequence ID" value="NZ_RJSE01000003.1"/>
</dbReference>
<evidence type="ECO:0000259" key="1">
    <source>
        <dbReference type="SMART" id="SM00507"/>
    </source>
</evidence>
<reference evidence="2 3" key="1">
    <citation type="submission" date="2018-11" db="EMBL/GenBank/DDBJ databases">
        <authorList>
            <person name="Li F."/>
        </authorList>
    </citation>
    <scope>NUCLEOTIDE SEQUENCE [LARGE SCALE GENOMIC DNA]</scope>
    <source>
        <strain evidence="2 3">Gsoil 097</strain>
    </source>
</reference>
<accession>A0A3N0CQ52</accession>
<dbReference type="Proteomes" id="UP000267128">
    <property type="component" value="Unassembled WGS sequence"/>
</dbReference>
<gene>
    <name evidence="2" type="ORF">EFK50_05625</name>
</gene>
<dbReference type="Pfam" id="PF02720">
    <property type="entry name" value="DUF222"/>
    <property type="match status" value="1"/>
</dbReference>
<dbReference type="AlphaFoldDB" id="A0A3N0CQ52"/>
<sequence>MTTLLARDVEVLDAPTGLDALHAVIDQLQDPPARPGRTAAEYDAEVASYARAIRRLEYLQLGVIADADTARIAEQTGMADTSSWLAQHTRTDPAQASRDTHLATALAPHHSEPPRPCATALADGSLSTAHAQVIIKTTEQLPTGLNPTAVATVEQELVEKATRLSPDQLRRVARRALAAIEPDQQTVDRHEDTLLRTEETTALARTRLTLHDNHDGTTSGHFTVPTPAAAILTKIIQSMTAPRRAHLGAPAAQAGDPSARRNWAHQSGLALVELLEHLPTNHLHSKVAATVVVTIDHTRLTAAIGAAGLDTGDSLSAGNLRRLACNSGILPAILDGPSLPLDLGRTNRLYTETQRVALATRHQTCAAHGCERPYAWCELHHEVPWSHGGTTNLDQAIPLCGFHHRRIHDPDYHHRHQTDGIHFTQRE</sequence>
<dbReference type="CDD" id="cd00085">
    <property type="entry name" value="HNHc"/>
    <property type="match status" value="1"/>
</dbReference>
<organism evidence="2 3">
    <name type="scientific">Nocardioides marmoriginsengisoli</name>
    <dbReference type="NCBI Taxonomy" id="661483"/>
    <lineage>
        <taxon>Bacteria</taxon>
        <taxon>Bacillati</taxon>
        <taxon>Actinomycetota</taxon>
        <taxon>Actinomycetes</taxon>
        <taxon>Propionibacteriales</taxon>
        <taxon>Nocardioidaceae</taxon>
        <taxon>Nocardioides</taxon>
    </lineage>
</organism>
<dbReference type="Gene3D" id="1.10.30.50">
    <property type="match status" value="1"/>
</dbReference>
<dbReference type="SMART" id="SM00507">
    <property type="entry name" value="HNHc"/>
    <property type="match status" value="1"/>
</dbReference>
<feature type="domain" description="HNH nuclease" evidence="1">
    <location>
        <begin position="353"/>
        <end position="405"/>
    </location>
</feature>
<evidence type="ECO:0000313" key="2">
    <source>
        <dbReference type="EMBL" id="RNL65431.1"/>
    </source>
</evidence>
<dbReference type="InterPro" id="IPR003615">
    <property type="entry name" value="HNH_nuc"/>
</dbReference>
<name>A0A3N0CQ52_9ACTN</name>
<protein>
    <submittedName>
        <fullName evidence="2">HNH endonuclease</fullName>
    </submittedName>
</protein>
<keyword evidence="2" id="KW-0540">Nuclease</keyword>
<dbReference type="EMBL" id="RJSE01000003">
    <property type="protein sequence ID" value="RNL65431.1"/>
    <property type="molecule type" value="Genomic_DNA"/>
</dbReference>
<dbReference type="InterPro" id="IPR003870">
    <property type="entry name" value="DUF222"/>
</dbReference>
<evidence type="ECO:0000313" key="3">
    <source>
        <dbReference type="Proteomes" id="UP000267128"/>
    </source>
</evidence>
<proteinExistence type="predicted"/>
<keyword evidence="2" id="KW-0378">Hydrolase</keyword>
<keyword evidence="2" id="KW-0255">Endonuclease</keyword>
<keyword evidence="3" id="KW-1185">Reference proteome</keyword>
<dbReference type="GO" id="GO:0004519">
    <property type="term" value="F:endonuclease activity"/>
    <property type="evidence" value="ECO:0007669"/>
    <property type="project" value="UniProtKB-KW"/>
</dbReference>
<comment type="caution">
    <text evidence="2">The sequence shown here is derived from an EMBL/GenBank/DDBJ whole genome shotgun (WGS) entry which is preliminary data.</text>
</comment>
<dbReference type="OrthoDB" id="5170592at2"/>